<sequence>TAPTTVQAVKVTTPRHPITTTPPKPPQRPSLQTTMRRPPQSPATTVKYSAHYTTTPANLKLQSKPATAVKKPTGTLAKPQQQPLKTAATTRPTSARPTNLTSSERPKVTTTAAPPKRVQNTTEPNTTFKPTTA</sequence>
<dbReference type="EMBL" id="GBHO01030905">
    <property type="protein sequence ID" value="JAG12699.1"/>
    <property type="molecule type" value="Transcribed_RNA"/>
</dbReference>
<accession>A0A0A9WY95</accession>
<feature type="non-terminal residue" evidence="2">
    <location>
        <position position="1"/>
    </location>
</feature>
<evidence type="ECO:0000313" key="2">
    <source>
        <dbReference type="EMBL" id="JAG12699.1"/>
    </source>
</evidence>
<evidence type="ECO:0000256" key="1">
    <source>
        <dbReference type="SAM" id="MobiDB-lite"/>
    </source>
</evidence>
<dbReference type="AlphaFoldDB" id="A0A0A9WY95"/>
<feature type="compositionally biased region" description="Low complexity" evidence="1">
    <location>
        <begin position="120"/>
        <end position="133"/>
    </location>
</feature>
<feature type="compositionally biased region" description="Low complexity" evidence="1">
    <location>
        <begin position="86"/>
        <end position="98"/>
    </location>
</feature>
<feature type="compositionally biased region" description="Polar residues" evidence="1">
    <location>
        <begin position="42"/>
        <end position="65"/>
    </location>
</feature>
<feature type="non-terminal residue" evidence="2">
    <location>
        <position position="133"/>
    </location>
</feature>
<feature type="region of interest" description="Disordered" evidence="1">
    <location>
        <begin position="1"/>
        <end position="133"/>
    </location>
</feature>
<gene>
    <name evidence="2" type="ORF">CM83_9214</name>
</gene>
<reference evidence="2" key="2">
    <citation type="submission" date="2014-07" db="EMBL/GenBank/DDBJ databases">
        <authorList>
            <person name="Hull J."/>
        </authorList>
    </citation>
    <scope>NUCLEOTIDE SEQUENCE</scope>
</reference>
<reference evidence="2" key="1">
    <citation type="journal article" date="2014" name="PLoS ONE">
        <title>Transcriptome-Based Identification of ABC Transporters in the Western Tarnished Plant Bug Lygus hesperus.</title>
        <authorList>
            <person name="Hull J.J."/>
            <person name="Chaney K."/>
            <person name="Geib S.M."/>
            <person name="Fabrick J.A."/>
            <person name="Brent C.S."/>
            <person name="Walsh D."/>
            <person name="Lavine L.C."/>
        </authorList>
    </citation>
    <scope>NUCLEOTIDE SEQUENCE</scope>
</reference>
<protein>
    <submittedName>
        <fullName evidence="2">Uncharacterized protein</fullName>
    </submittedName>
</protein>
<name>A0A0A9WY95_LYGHE</name>
<feature type="compositionally biased region" description="Polar residues" evidence="1">
    <location>
        <begin position="99"/>
        <end position="112"/>
    </location>
</feature>
<proteinExistence type="predicted"/>
<organism evidence="2">
    <name type="scientific">Lygus hesperus</name>
    <name type="common">Western plant bug</name>
    <dbReference type="NCBI Taxonomy" id="30085"/>
    <lineage>
        <taxon>Eukaryota</taxon>
        <taxon>Metazoa</taxon>
        <taxon>Ecdysozoa</taxon>
        <taxon>Arthropoda</taxon>
        <taxon>Hexapoda</taxon>
        <taxon>Insecta</taxon>
        <taxon>Pterygota</taxon>
        <taxon>Neoptera</taxon>
        <taxon>Paraneoptera</taxon>
        <taxon>Hemiptera</taxon>
        <taxon>Heteroptera</taxon>
        <taxon>Panheteroptera</taxon>
        <taxon>Cimicomorpha</taxon>
        <taxon>Miridae</taxon>
        <taxon>Mirini</taxon>
        <taxon>Lygus</taxon>
    </lineage>
</organism>